<reference evidence="1" key="2">
    <citation type="submission" date="2020-11" db="EMBL/GenBank/DDBJ databases">
        <authorList>
            <person name="McCartney M.A."/>
            <person name="Auch B."/>
            <person name="Kono T."/>
            <person name="Mallez S."/>
            <person name="Becker A."/>
            <person name="Gohl D.M."/>
            <person name="Silverstein K.A.T."/>
            <person name="Koren S."/>
            <person name="Bechman K.B."/>
            <person name="Herman A."/>
            <person name="Abrahante J.E."/>
            <person name="Garbe J."/>
        </authorList>
    </citation>
    <scope>NUCLEOTIDE SEQUENCE</scope>
    <source>
        <strain evidence="1">Duluth1</strain>
        <tissue evidence="1">Whole animal</tissue>
    </source>
</reference>
<reference evidence="1" key="1">
    <citation type="journal article" date="2019" name="bioRxiv">
        <title>The Genome of the Zebra Mussel, Dreissena polymorpha: A Resource for Invasive Species Research.</title>
        <authorList>
            <person name="McCartney M.A."/>
            <person name="Auch B."/>
            <person name="Kono T."/>
            <person name="Mallez S."/>
            <person name="Zhang Y."/>
            <person name="Obille A."/>
            <person name="Becker A."/>
            <person name="Abrahante J.E."/>
            <person name="Garbe J."/>
            <person name="Badalamenti J.P."/>
            <person name="Herman A."/>
            <person name="Mangelson H."/>
            <person name="Liachko I."/>
            <person name="Sullivan S."/>
            <person name="Sone E.D."/>
            <person name="Koren S."/>
            <person name="Silverstein K.A.T."/>
            <person name="Beckman K.B."/>
            <person name="Gohl D.M."/>
        </authorList>
    </citation>
    <scope>NUCLEOTIDE SEQUENCE</scope>
    <source>
        <strain evidence="1">Duluth1</strain>
        <tissue evidence="1">Whole animal</tissue>
    </source>
</reference>
<dbReference type="EMBL" id="JAIWYP010000014">
    <property type="protein sequence ID" value="KAH3711967.1"/>
    <property type="molecule type" value="Genomic_DNA"/>
</dbReference>
<gene>
    <name evidence="1" type="ORF">DPMN_071643</name>
</gene>
<keyword evidence="2" id="KW-1185">Reference proteome</keyword>
<evidence type="ECO:0000313" key="2">
    <source>
        <dbReference type="Proteomes" id="UP000828390"/>
    </source>
</evidence>
<proteinExistence type="predicted"/>
<dbReference type="Proteomes" id="UP000828390">
    <property type="component" value="Unassembled WGS sequence"/>
</dbReference>
<sequence>MPHEYLSGPYRTSDSSDDEVIRDEDVVECMDHDKQNTCQTHKLTVWIVLKLSHSGVC</sequence>
<evidence type="ECO:0000313" key="1">
    <source>
        <dbReference type="EMBL" id="KAH3711967.1"/>
    </source>
</evidence>
<accession>A0A9D3Z515</accession>
<comment type="caution">
    <text evidence="1">The sequence shown here is derived from an EMBL/GenBank/DDBJ whole genome shotgun (WGS) entry which is preliminary data.</text>
</comment>
<dbReference type="AlphaFoldDB" id="A0A9D3Z515"/>
<name>A0A9D3Z515_DREPO</name>
<protein>
    <submittedName>
        <fullName evidence="1">Uncharacterized protein</fullName>
    </submittedName>
</protein>
<organism evidence="1 2">
    <name type="scientific">Dreissena polymorpha</name>
    <name type="common">Zebra mussel</name>
    <name type="synonym">Mytilus polymorpha</name>
    <dbReference type="NCBI Taxonomy" id="45954"/>
    <lineage>
        <taxon>Eukaryota</taxon>
        <taxon>Metazoa</taxon>
        <taxon>Spiralia</taxon>
        <taxon>Lophotrochozoa</taxon>
        <taxon>Mollusca</taxon>
        <taxon>Bivalvia</taxon>
        <taxon>Autobranchia</taxon>
        <taxon>Heteroconchia</taxon>
        <taxon>Euheterodonta</taxon>
        <taxon>Imparidentia</taxon>
        <taxon>Neoheterodontei</taxon>
        <taxon>Myida</taxon>
        <taxon>Dreissenoidea</taxon>
        <taxon>Dreissenidae</taxon>
        <taxon>Dreissena</taxon>
    </lineage>
</organism>